<proteinExistence type="predicted"/>
<name>B6HSL7_PENRW</name>
<organism evidence="1 2">
    <name type="scientific">Penicillium rubens (strain ATCC 28089 / DSM 1075 / NRRL 1951 / Wisconsin 54-1255)</name>
    <name type="common">Penicillium chrysogenum</name>
    <dbReference type="NCBI Taxonomy" id="500485"/>
    <lineage>
        <taxon>Eukaryota</taxon>
        <taxon>Fungi</taxon>
        <taxon>Dikarya</taxon>
        <taxon>Ascomycota</taxon>
        <taxon>Pezizomycotina</taxon>
        <taxon>Eurotiomycetes</taxon>
        <taxon>Eurotiomycetidae</taxon>
        <taxon>Eurotiales</taxon>
        <taxon>Aspergillaceae</taxon>
        <taxon>Penicillium</taxon>
        <taxon>Penicillium chrysogenum species complex</taxon>
    </lineage>
</organism>
<accession>B6HSL7</accession>
<keyword evidence="2" id="KW-1185">Reference proteome</keyword>
<protein>
    <submittedName>
        <fullName evidence="1">Uncharacterized protein</fullName>
    </submittedName>
</protein>
<dbReference type="HOGENOM" id="CLU_1876134_0_0_1"/>
<dbReference type="AlphaFoldDB" id="B6HSL7"/>
<dbReference type="OrthoDB" id="10589840at2759"/>
<gene>
    <name evidence="1" type="ORF">Pc22g04030</name>
    <name evidence="1" type="ORF">PCH_Pc22g04030</name>
</gene>
<evidence type="ECO:0000313" key="2">
    <source>
        <dbReference type="Proteomes" id="UP000000724"/>
    </source>
</evidence>
<dbReference type="Proteomes" id="UP000000724">
    <property type="component" value="Contig Pc00c22"/>
</dbReference>
<evidence type="ECO:0000313" key="1">
    <source>
        <dbReference type="EMBL" id="CAP97691.1"/>
    </source>
</evidence>
<reference evidence="1 2" key="1">
    <citation type="journal article" date="2008" name="Nat. Biotechnol.">
        <title>Genome sequencing and analysis of the filamentous fungus Penicillium chrysogenum.</title>
        <authorList>
            <person name="van den Berg M.A."/>
            <person name="Albang R."/>
            <person name="Albermann K."/>
            <person name="Badger J.H."/>
            <person name="Daran J.-M."/>
            <person name="Driessen A.J.M."/>
            <person name="Garcia-Estrada C."/>
            <person name="Fedorova N.D."/>
            <person name="Harris D.M."/>
            <person name="Heijne W.H.M."/>
            <person name="Joardar V.S."/>
            <person name="Kiel J.A.K.W."/>
            <person name="Kovalchuk A."/>
            <person name="Martin J.F."/>
            <person name="Nierman W.C."/>
            <person name="Nijland J.G."/>
            <person name="Pronk J.T."/>
            <person name="Roubos J.A."/>
            <person name="van der Klei I.J."/>
            <person name="van Peij N.N.M.E."/>
            <person name="Veenhuis M."/>
            <person name="von Doehren H."/>
            <person name="Wagner C."/>
            <person name="Wortman J.R."/>
            <person name="Bovenberg R.A.L."/>
        </authorList>
    </citation>
    <scope>NUCLEOTIDE SEQUENCE [LARGE SCALE GENOMIC DNA]</scope>
    <source>
        <strain evidence="2">ATCC 28089 / DSM 1075 / NRRL 1951 / Wisconsin 54-1255</strain>
    </source>
</reference>
<sequence length="136" mass="15286">MPRKTGVLGSQDIVGIARRHHFRAYEQGWSTPIIGPGFRTLTLDYMQPARVCKLAYHQSTLPLAQMKVLPPSQNVFHRAHLTYSSRTTCGTHSDKAPSLSPSMNFSKHLAMFIYVYADIAMKSWCWGISVVNISAF</sequence>
<dbReference type="EMBL" id="AM920437">
    <property type="protein sequence ID" value="CAP97691.1"/>
    <property type="molecule type" value="Genomic_DNA"/>
</dbReference>
<dbReference type="VEuPathDB" id="FungiDB:PCH_Pc22g04030"/>